<protein>
    <submittedName>
        <fullName evidence="1">Uncharacterized protein</fullName>
    </submittedName>
</protein>
<dbReference type="EMBL" id="CAMAPF010000936">
    <property type="protein sequence ID" value="CAH9125360.1"/>
    <property type="molecule type" value="Genomic_DNA"/>
</dbReference>
<gene>
    <name evidence="1" type="ORF">CEPIT_LOCUS26700</name>
</gene>
<evidence type="ECO:0000313" key="1">
    <source>
        <dbReference type="EMBL" id="CAH9125360.1"/>
    </source>
</evidence>
<accession>A0AAV0EQD7</accession>
<name>A0AAV0EQD7_9ASTE</name>
<evidence type="ECO:0000313" key="2">
    <source>
        <dbReference type="Proteomes" id="UP001152523"/>
    </source>
</evidence>
<sequence>MDCSLVRISETKCGITSVLNFDIAGVNWLKESILKIFSDRRVGTRFELNKSLIVLYDANLFGGFIRIVEKGGDSLFIPEGRNGHGINFFLKGITRAIMLMNATTSRKVATEEDSSEVLLITTGSKSDLDLLPFNEDYAHSCETTISISGVLLQADIEHLDSFDQSLGMVSFDDVHSIKRKHESDEFANLKDFFQDALTNGVNSLSQFLLHEFQRVLASSLGNLTLTPTNEGDTNQTGVLESGDDIRSRHAHSGWDFPDLTTPLACEGFYDIPDFTSLGDEFIGHVSENEKRVPISTEEDLWDSDTNDVI</sequence>
<dbReference type="Proteomes" id="UP001152523">
    <property type="component" value="Unassembled WGS sequence"/>
</dbReference>
<reference evidence="1" key="1">
    <citation type="submission" date="2022-07" db="EMBL/GenBank/DDBJ databases">
        <authorList>
            <person name="Macas J."/>
            <person name="Novak P."/>
            <person name="Neumann P."/>
        </authorList>
    </citation>
    <scope>NUCLEOTIDE SEQUENCE</scope>
</reference>
<keyword evidence="2" id="KW-1185">Reference proteome</keyword>
<dbReference type="AlphaFoldDB" id="A0AAV0EQD7"/>
<organism evidence="1 2">
    <name type="scientific">Cuscuta epithymum</name>
    <dbReference type="NCBI Taxonomy" id="186058"/>
    <lineage>
        <taxon>Eukaryota</taxon>
        <taxon>Viridiplantae</taxon>
        <taxon>Streptophyta</taxon>
        <taxon>Embryophyta</taxon>
        <taxon>Tracheophyta</taxon>
        <taxon>Spermatophyta</taxon>
        <taxon>Magnoliopsida</taxon>
        <taxon>eudicotyledons</taxon>
        <taxon>Gunneridae</taxon>
        <taxon>Pentapetalae</taxon>
        <taxon>asterids</taxon>
        <taxon>lamiids</taxon>
        <taxon>Solanales</taxon>
        <taxon>Convolvulaceae</taxon>
        <taxon>Cuscuteae</taxon>
        <taxon>Cuscuta</taxon>
        <taxon>Cuscuta subgen. Cuscuta</taxon>
    </lineage>
</organism>
<proteinExistence type="predicted"/>
<comment type="caution">
    <text evidence="1">The sequence shown here is derived from an EMBL/GenBank/DDBJ whole genome shotgun (WGS) entry which is preliminary data.</text>
</comment>